<dbReference type="Proteomes" id="UP001595648">
    <property type="component" value="Unassembled WGS sequence"/>
</dbReference>
<evidence type="ECO:0000313" key="1">
    <source>
        <dbReference type="EMBL" id="MFC3320823.1"/>
    </source>
</evidence>
<name>A0ABV7MG28_9HYPH</name>
<comment type="caution">
    <text evidence="1">The sequence shown here is derived from an EMBL/GenBank/DDBJ whole genome shotgun (WGS) entry which is preliminary data.</text>
</comment>
<organism evidence="1 2">
    <name type="scientific">Mesorhizobium cantuariense</name>
    <dbReference type="NCBI Taxonomy" id="1300275"/>
    <lineage>
        <taxon>Bacteria</taxon>
        <taxon>Pseudomonadati</taxon>
        <taxon>Pseudomonadota</taxon>
        <taxon>Alphaproteobacteria</taxon>
        <taxon>Hyphomicrobiales</taxon>
        <taxon>Phyllobacteriaceae</taxon>
        <taxon>Mesorhizobium</taxon>
    </lineage>
</organism>
<reference evidence="2" key="1">
    <citation type="journal article" date="2019" name="Int. J. Syst. Evol. Microbiol.">
        <title>The Global Catalogue of Microorganisms (GCM) 10K type strain sequencing project: providing services to taxonomists for standard genome sequencing and annotation.</title>
        <authorList>
            <consortium name="The Broad Institute Genomics Platform"/>
            <consortium name="The Broad Institute Genome Sequencing Center for Infectious Disease"/>
            <person name="Wu L."/>
            <person name="Ma J."/>
        </authorList>
    </citation>
    <scope>NUCLEOTIDE SEQUENCE [LARGE SCALE GENOMIC DNA]</scope>
    <source>
        <strain evidence="2">ICMP 19515</strain>
    </source>
</reference>
<keyword evidence="2" id="KW-1185">Reference proteome</keyword>
<evidence type="ECO:0000313" key="2">
    <source>
        <dbReference type="Proteomes" id="UP001595648"/>
    </source>
</evidence>
<protein>
    <submittedName>
        <fullName evidence="1">Uncharacterized protein</fullName>
    </submittedName>
</protein>
<gene>
    <name evidence="1" type="ORF">ACFOJ9_03245</name>
</gene>
<proteinExistence type="predicted"/>
<sequence length="65" mass="6931">MPHNSFARPEQLAMLSKALAELGGHFPPDSPEREALAAKIMALFESGAGTLKEIKKALSDRDAAP</sequence>
<dbReference type="RefSeq" id="WP_143748889.1">
    <property type="nucleotide sequence ID" value="NZ_JBHRVD010000001.1"/>
</dbReference>
<dbReference type="EMBL" id="JBHRVD010000001">
    <property type="protein sequence ID" value="MFC3320823.1"/>
    <property type="molecule type" value="Genomic_DNA"/>
</dbReference>
<accession>A0ABV7MG28</accession>